<name>A0A1S7LM28_MAGMO</name>
<dbReference type="InterPro" id="IPR051156">
    <property type="entry name" value="Mito/Outer_Membr_Metalloprot"/>
</dbReference>
<dbReference type="GO" id="GO:0016020">
    <property type="term" value="C:membrane"/>
    <property type="evidence" value="ECO:0007669"/>
    <property type="project" value="TreeGrafter"/>
</dbReference>
<comment type="cofactor">
    <cofactor evidence="6">
        <name>Zn(2+)</name>
        <dbReference type="ChEBI" id="CHEBI:29105"/>
    </cofactor>
    <text evidence="6">Binds 1 zinc ion per subunit.</text>
</comment>
<dbReference type="InterPro" id="IPR011990">
    <property type="entry name" value="TPR-like_helical_dom_sf"/>
</dbReference>
<gene>
    <name evidence="9" type="ORF">MAGMO_3854</name>
</gene>
<dbReference type="Gene3D" id="1.25.40.10">
    <property type="entry name" value="Tetratricopeptide repeat domain"/>
    <property type="match status" value="1"/>
</dbReference>
<dbReference type="PANTHER" id="PTHR22726:SF24">
    <property type="entry name" value="M48 FAMILY METALLOPEPTIDASE"/>
    <property type="match status" value="1"/>
</dbReference>
<evidence type="ECO:0000256" key="5">
    <source>
        <dbReference type="ARBA" id="ARBA00023049"/>
    </source>
</evidence>
<dbReference type="SMART" id="SM00028">
    <property type="entry name" value="TPR"/>
    <property type="match status" value="2"/>
</dbReference>
<sequence length="415" mass="46537">MKRLTLLFIALLLGGCATQNKQLTQHAFNHAAQVKGTAAVMPAPTSQMDRFSVSNLKPAAKPPTASLEGGLWMELDRIEAGYRTSGKRIKDVALQEYIKGITCRLAGQYCADIRLYIMRVPHFNANMAPNGAMQVWSGLLLRARNEAQLAAVLGHELGHYLRRHSMQHYKTAVEMSNGMTILSLALAYGGAGNYTNTLHMIGQSSLAAYSRDHEREADGYGLRLLVDGGYDPREAYKIWQNLIAEKDAGKGRYHEHSLFASHPPSEERQSSLQTLAEAHLTQHAAGEIGQSRYQRALTPWIDRLIQDEVDRESFASSDQLFEQMANDRFFKARALFARGELRRVRGEKEDYEAALSFYKKALETAPEYAPTYQSMGVVLRRLKRTAEAKAAYRTYLDKEPQAEGAAFIRRYLGES</sequence>
<dbReference type="PROSITE" id="PS51257">
    <property type="entry name" value="PROKAR_LIPOPROTEIN"/>
    <property type="match status" value="1"/>
</dbReference>
<reference evidence="9" key="1">
    <citation type="submission" date="2015-04" db="EMBL/GenBank/DDBJ databases">
        <authorList>
            <person name="Syromyatnikov M.Y."/>
            <person name="Popov V.N."/>
        </authorList>
    </citation>
    <scope>NUCLEOTIDE SEQUENCE</scope>
    <source>
        <strain evidence="9">MO-1</strain>
    </source>
</reference>
<comment type="similarity">
    <text evidence="6">Belongs to the peptidase M48 family.</text>
</comment>
<feature type="chain" id="PRO_5010537854" description="Peptidase M48 domain-containing protein" evidence="7">
    <location>
        <begin position="22"/>
        <end position="415"/>
    </location>
</feature>
<keyword evidence="7" id="KW-0732">Signal</keyword>
<keyword evidence="3 6" id="KW-0378">Hydrolase</keyword>
<dbReference type="InterPro" id="IPR019734">
    <property type="entry name" value="TPR_rpt"/>
</dbReference>
<accession>A0A1S7LM28</accession>
<keyword evidence="5 6" id="KW-0482">Metalloprotease</keyword>
<evidence type="ECO:0000256" key="1">
    <source>
        <dbReference type="ARBA" id="ARBA00022670"/>
    </source>
</evidence>
<dbReference type="Pfam" id="PF14559">
    <property type="entry name" value="TPR_19"/>
    <property type="match status" value="1"/>
</dbReference>
<dbReference type="SUPFAM" id="SSF48452">
    <property type="entry name" value="TPR-like"/>
    <property type="match status" value="1"/>
</dbReference>
<dbReference type="GO" id="GO:0051603">
    <property type="term" value="P:proteolysis involved in protein catabolic process"/>
    <property type="evidence" value="ECO:0007669"/>
    <property type="project" value="TreeGrafter"/>
</dbReference>
<dbReference type="Pfam" id="PF01435">
    <property type="entry name" value="Peptidase_M48"/>
    <property type="match status" value="1"/>
</dbReference>
<dbReference type="PANTHER" id="PTHR22726">
    <property type="entry name" value="METALLOENDOPEPTIDASE OMA1"/>
    <property type="match status" value="1"/>
</dbReference>
<feature type="domain" description="Peptidase M48" evidence="8">
    <location>
        <begin position="114"/>
        <end position="274"/>
    </location>
</feature>
<dbReference type="CDD" id="cd07324">
    <property type="entry name" value="M48C_Oma1-like"/>
    <property type="match status" value="1"/>
</dbReference>
<dbReference type="GO" id="GO:0046872">
    <property type="term" value="F:metal ion binding"/>
    <property type="evidence" value="ECO:0007669"/>
    <property type="project" value="UniProtKB-KW"/>
</dbReference>
<keyword evidence="1 6" id="KW-0645">Protease</keyword>
<protein>
    <recommendedName>
        <fullName evidence="8">Peptidase M48 domain-containing protein</fullName>
    </recommendedName>
</protein>
<dbReference type="EMBL" id="LO017727">
    <property type="protein sequence ID" value="CRH07982.1"/>
    <property type="molecule type" value="Genomic_DNA"/>
</dbReference>
<evidence type="ECO:0000313" key="9">
    <source>
        <dbReference type="EMBL" id="CRH07982.1"/>
    </source>
</evidence>
<dbReference type="InterPro" id="IPR001915">
    <property type="entry name" value="Peptidase_M48"/>
</dbReference>
<dbReference type="Gene3D" id="3.30.2010.10">
    <property type="entry name" value="Metalloproteases ('zincins'), catalytic domain"/>
    <property type="match status" value="1"/>
</dbReference>
<evidence type="ECO:0000256" key="7">
    <source>
        <dbReference type="SAM" id="SignalP"/>
    </source>
</evidence>
<evidence type="ECO:0000256" key="4">
    <source>
        <dbReference type="ARBA" id="ARBA00022833"/>
    </source>
</evidence>
<evidence type="ECO:0000256" key="3">
    <source>
        <dbReference type="ARBA" id="ARBA00022801"/>
    </source>
</evidence>
<dbReference type="AlphaFoldDB" id="A0A1S7LM28"/>
<keyword evidence="4 6" id="KW-0862">Zinc</keyword>
<organism evidence="9">
    <name type="scientific">Magnetococcus massalia (strain MO-1)</name>
    <dbReference type="NCBI Taxonomy" id="451514"/>
    <lineage>
        <taxon>Bacteria</taxon>
        <taxon>Pseudomonadati</taxon>
        <taxon>Pseudomonadota</taxon>
        <taxon>Magnetococcia</taxon>
        <taxon>Magnetococcales</taxon>
        <taxon>Magnetococcaceae</taxon>
        <taxon>Magnetococcus</taxon>
    </lineage>
</organism>
<dbReference type="GO" id="GO:0004222">
    <property type="term" value="F:metalloendopeptidase activity"/>
    <property type="evidence" value="ECO:0007669"/>
    <property type="project" value="InterPro"/>
</dbReference>
<evidence type="ECO:0000256" key="2">
    <source>
        <dbReference type="ARBA" id="ARBA00022723"/>
    </source>
</evidence>
<feature type="signal peptide" evidence="7">
    <location>
        <begin position="1"/>
        <end position="21"/>
    </location>
</feature>
<evidence type="ECO:0000256" key="6">
    <source>
        <dbReference type="RuleBase" id="RU003983"/>
    </source>
</evidence>
<keyword evidence="2" id="KW-0479">Metal-binding</keyword>
<proteinExistence type="inferred from homology"/>
<evidence type="ECO:0000259" key="8">
    <source>
        <dbReference type="Pfam" id="PF01435"/>
    </source>
</evidence>